<dbReference type="InterPro" id="IPR027417">
    <property type="entry name" value="P-loop_NTPase"/>
</dbReference>
<evidence type="ECO:0000313" key="2">
    <source>
        <dbReference type="EMBL" id="EQD48177.1"/>
    </source>
</evidence>
<dbReference type="InterPro" id="IPR050764">
    <property type="entry name" value="CbbQ/NirQ/NorQ/GpvN"/>
</dbReference>
<dbReference type="CDD" id="cd00009">
    <property type="entry name" value="AAA"/>
    <property type="match status" value="1"/>
</dbReference>
<dbReference type="PANTHER" id="PTHR42759:SF1">
    <property type="entry name" value="MAGNESIUM-CHELATASE SUBUNIT CHLD"/>
    <property type="match status" value="1"/>
</dbReference>
<dbReference type="Pfam" id="PF07726">
    <property type="entry name" value="AAA_3"/>
    <property type="match status" value="1"/>
</dbReference>
<protein>
    <submittedName>
        <fullName evidence="2">ATPase associated with various cellular activities AAA_3</fullName>
    </submittedName>
</protein>
<reference evidence="2" key="2">
    <citation type="journal article" date="2014" name="ISME J.">
        <title>Microbial stratification in low pH oxic and suboxic macroscopic growths along an acid mine drainage.</title>
        <authorList>
            <person name="Mendez-Garcia C."/>
            <person name="Mesa V."/>
            <person name="Sprenger R.R."/>
            <person name="Richter M."/>
            <person name="Diez M.S."/>
            <person name="Solano J."/>
            <person name="Bargiela R."/>
            <person name="Golyshina O.V."/>
            <person name="Manteca A."/>
            <person name="Ramos J.L."/>
            <person name="Gallego J.R."/>
            <person name="Llorente I."/>
            <person name="Martins Dos Santos V.A."/>
            <person name="Jensen O.N."/>
            <person name="Pelaez A.I."/>
            <person name="Sanchez J."/>
            <person name="Ferrer M."/>
        </authorList>
    </citation>
    <scope>NUCLEOTIDE SEQUENCE</scope>
</reference>
<dbReference type="InterPro" id="IPR003593">
    <property type="entry name" value="AAA+_ATPase"/>
</dbReference>
<sequence>MDAKTTYGNVIQELERHISGNKDILKLMFIALVADGHALLEGVPGVAKTTMTKALASAIDAEFKRVQCTSDLDISDIIGTTFMDEQRNVKLKKGPVFTNILLADELNRAPVKTMSGFLEVLEERRVTIGGEDLSLPKPFIAFATQNPLTIEGTTPIPKVLADRFLMRISVGYPTESGEEEMIRI</sequence>
<dbReference type="Gene3D" id="3.40.50.300">
    <property type="entry name" value="P-loop containing nucleotide triphosphate hydrolases"/>
    <property type="match status" value="1"/>
</dbReference>
<reference evidence="2" key="1">
    <citation type="submission" date="2013-08" db="EMBL/GenBank/DDBJ databases">
        <authorList>
            <person name="Mendez C."/>
            <person name="Richter M."/>
            <person name="Ferrer M."/>
            <person name="Sanchez J."/>
        </authorList>
    </citation>
    <scope>NUCLEOTIDE SEQUENCE</scope>
</reference>
<proteinExistence type="predicted"/>
<name>T0ZUA9_9ZZZZ</name>
<evidence type="ECO:0000259" key="1">
    <source>
        <dbReference type="SMART" id="SM00382"/>
    </source>
</evidence>
<dbReference type="PANTHER" id="PTHR42759">
    <property type="entry name" value="MOXR FAMILY PROTEIN"/>
    <property type="match status" value="1"/>
</dbReference>
<feature type="non-terminal residue" evidence="2">
    <location>
        <position position="184"/>
    </location>
</feature>
<dbReference type="EMBL" id="AUZZ01005819">
    <property type="protein sequence ID" value="EQD48177.1"/>
    <property type="molecule type" value="Genomic_DNA"/>
</dbReference>
<dbReference type="AlphaFoldDB" id="T0ZUA9"/>
<accession>T0ZUA9</accession>
<dbReference type="GO" id="GO:0005524">
    <property type="term" value="F:ATP binding"/>
    <property type="evidence" value="ECO:0007669"/>
    <property type="project" value="InterPro"/>
</dbReference>
<dbReference type="GO" id="GO:0016887">
    <property type="term" value="F:ATP hydrolysis activity"/>
    <property type="evidence" value="ECO:0007669"/>
    <property type="project" value="InterPro"/>
</dbReference>
<dbReference type="SUPFAM" id="SSF52540">
    <property type="entry name" value="P-loop containing nucleoside triphosphate hydrolases"/>
    <property type="match status" value="1"/>
</dbReference>
<comment type="caution">
    <text evidence="2">The sequence shown here is derived from an EMBL/GenBank/DDBJ whole genome shotgun (WGS) entry which is preliminary data.</text>
</comment>
<gene>
    <name evidence="2" type="ORF">B2A_08087</name>
</gene>
<feature type="domain" description="AAA+ ATPase" evidence="1">
    <location>
        <begin position="34"/>
        <end position="174"/>
    </location>
</feature>
<dbReference type="InterPro" id="IPR011703">
    <property type="entry name" value="ATPase_AAA-3"/>
</dbReference>
<dbReference type="SMART" id="SM00382">
    <property type="entry name" value="AAA"/>
    <property type="match status" value="1"/>
</dbReference>
<organism evidence="2">
    <name type="scientific">mine drainage metagenome</name>
    <dbReference type="NCBI Taxonomy" id="410659"/>
    <lineage>
        <taxon>unclassified sequences</taxon>
        <taxon>metagenomes</taxon>
        <taxon>ecological metagenomes</taxon>
    </lineage>
</organism>